<dbReference type="Proteomes" id="UP000244855">
    <property type="component" value="Unassembled WGS sequence"/>
</dbReference>
<gene>
    <name evidence="2" type="ORF">DM02DRAFT_657854</name>
</gene>
<feature type="transmembrane region" description="Helical" evidence="1">
    <location>
        <begin position="157"/>
        <end position="180"/>
    </location>
</feature>
<feature type="transmembrane region" description="Helical" evidence="1">
    <location>
        <begin position="86"/>
        <end position="109"/>
    </location>
</feature>
<proteinExistence type="predicted"/>
<sequence>MSTHSGKYDIVEDGVSNAAPRISNDSSDPCINPMKRRSHLGRLFWTEICWRLAAILIFSTITTIILHRFSLKGVLSSWETRWFNALNILFSSLVSLSVGSLLGLLGTMLRWPLLARKLHTPVDVDLILGMSNPTGAFKLIWTHIVCKRKFSVTTAVVLVYLLVNVIGRLSVAAFGLTFSLNEQPRIEPPVYITDWGVDNWFNKTFNSSDYNSLEKHHRHMNRYATIGLSNVPSDDFDSNNPLTYNATNITKSGMSRAVESDNVKYSYYLKEYRGKNETSSQTKVFHSSSSCFGTRMAVENKIVSVDGGRMVENLSSNSINETSMKILQLIVSILPNTQDDIVWAAPLNYSERYQDSCGTTYLYTELYRPKGKNREMALFECFTCISYNNSIPGPGPLEPSNTTSSYDVSSLLHRIGSFDRVWGGRQNDSYSVRVYSGMNKNEHFANNLNEGFKKSNTTDITRQANLHAAHLVARLPLLAILGADIQLPRVTLIPNALPQKFVDRKLGVSWRESIPVLVSIFVGQTLAIGTVFFYCRKVFIRDHASNLSVARLLKTTIENVNGMSTHAGDKIAEYLEKEGKMMRYGTRRNDNGVLEVDLWNDVENEFPDAVYR</sequence>
<dbReference type="OrthoDB" id="4768051at2759"/>
<accession>A0A2V1DIG7</accession>
<name>A0A2V1DIG7_9PLEO</name>
<keyword evidence="1" id="KW-1133">Transmembrane helix</keyword>
<evidence type="ECO:0000256" key="1">
    <source>
        <dbReference type="SAM" id="Phobius"/>
    </source>
</evidence>
<protein>
    <submittedName>
        <fullName evidence="2">Uncharacterized protein</fullName>
    </submittedName>
</protein>
<organism evidence="2 3">
    <name type="scientific">Periconia macrospinosa</name>
    <dbReference type="NCBI Taxonomy" id="97972"/>
    <lineage>
        <taxon>Eukaryota</taxon>
        <taxon>Fungi</taxon>
        <taxon>Dikarya</taxon>
        <taxon>Ascomycota</taxon>
        <taxon>Pezizomycotina</taxon>
        <taxon>Dothideomycetes</taxon>
        <taxon>Pleosporomycetidae</taxon>
        <taxon>Pleosporales</taxon>
        <taxon>Massarineae</taxon>
        <taxon>Periconiaceae</taxon>
        <taxon>Periconia</taxon>
    </lineage>
</organism>
<feature type="transmembrane region" description="Helical" evidence="1">
    <location>
        <begin position="43"/>
        <end position="66"/>
    </location>
</feature>
<evidence type="ECO:0000313" key="3">
    <source>
        <dbReference type="Proteomes" id="UP000244855"/>
    </source>
</evidence>
<dbReference type="EMBL" id="KZ805426">
    <property type="protein sequence ID" value="PVH97868.1"/>
    <property type="molecule type" value="Genomic_DNA"/>
</dbReference>
<keyword evidence="1" id="KW-0812">Transmembrane</keyword>
<dbReference type="AlphaFoldDB" id="A0A2V1DIG7"/>
<keyword evidence="3" id="KW-1185">Reference proteome</keyword>
<feature type="transmembrane region" description="Helical" evidence="1">
    <location>
        <begin position="514"/>
        <end position="535"/>
    </location>
</feature>
<reference evidence="2 3" key="1">
    <citation type="journal article" date="2018" name="Sci. Rep.">
        <title>Comparative genomics provides insights into the lifestyle and reveals functional heterogeneity of dark septate endophytic fungi.</title>
        <authorList>
            <person name="Knapp D.G."/>
            <person name="Nemeth J.B."/>
            <person name="Barry K."/>
            <person name="Hainaut M."/>
            <person name="Henrissat B."/>
            <person name="Johnson J."/>
            <person name="Kuo A."/>
            <person name="Lim J.H.P."/>
            <person name="Lipzen A."/>
            <person name="Nolan M."/>
            <person name="Ohm R.A."/>
            <person name="Tamas L."/>
            <person name="Grigoriev I.V."/>
            <person name="Spatafora J.W."/>
            <person name="Nagy L.G."/>
            <person name="Kovacs G.M."/>
        </authorList>
    </citation>
    <scope>NUCLEOTIDE SEQUENCE [LARGE SCALE GENOMIC DNA]</scope>
    <source>
        <strain evidence="2 3">DSE2036</strain>
    </source>
</reference>
<evidence type="ECO:0000313" key="2">
    <source>
        <dbReference type="EMBL" id="PVH97868.1"/>
    </source>
</evidence>
<keyword evidence="1" id="KW-0472">Membrane</keyword>